<dbReference type="EMBL" id="JACHXM010000003">
    <property type="protein sequence ID" value="MBB3140211.1"/>
    <property type="molecule type" value="Genomic_DNA"/>
</dbReference>
<sequence length="99" mass="11280">MRALILRRLKALEERTPGTLPIVDKDEVEAFTALFAYGAERLTWERYDSDNAHLPEEVKKATYRIAWEMCGGLPGMEDLQLEVPPWNREAKKFVGGGES</sequence>
<dbReference type="RefSeq" id="WP_183386623.1">
    <property type="nucleotide sequence ID" value="NZ_JACHXM010000003.1"/>
</dbReference>
<evidence type="ECO:0000313" key="2">
    <source>
        <dbReference type="Proteomes" id="UP000525987"/>
    </source>
</evidence>
<name>A0A7W5G5A3_9GAMM</name>
<reference evidence="1 2" key="1">
    <citation type="submission" date="2020-08" db="EMBL/GenBank/DDBJ databases">
        <title>Genomic Encyclopedia of Type Strains, Phase III (KMG-III): the genomes of soil and plant-associated and newly described type strains.</title>
        <authorList>
            <person name="Whitman W."/>
        </authorList>
    </citation>
    <scope>NUCLEOTIDE SEQUENCE [LARGE SCALE GENOMIC DNA]</scope>
    <source>
        <strain evidence="1 2">CECT 5995</strain>
    </source>
</reference>
<proteinExistence type="predicted"/>
<evidence type="ECO:0000313" key="1">
    <source>
        <dbReference type="EMBL" id="MBB3140211.1"/>
    </source>
</evidence>
<dbReference type="AlphaFoldDB" id="A0A7W5G5A3"/>
<comment type="caution">
    <text evidence="1">The sequence shown here is derived from an EMBL/GenBank/DDBJ whole genome shotgun (WGS) entry which is preliminary data.</text>
</comment>
<keyword evidence="2" id="KW-1185">Reference proteome</keyword>
<dbReference type="Proteomes" id="UP000525987">
    <property type="component" value="Unassembled WGS sequence"/>
</dbReference>
<gene>
    <name evidence="1" type="ORF">FHR96_001063</name>
</gene>
<protein>
    <submittedName>
        <fullName evidence="1">Uncharacterized protein</fullName>
    </submittedName>
</protein>
<organism evidence="1 2">
    <name type="scientific">Halomonas organivorans</name>
    <dbReference type="NCBI Taxonomy" id="257772"/>
    <lineage>
        <taxon>Bacteria</taxon>
        <taxon>Pseudomonadati</taxon>
        <taxon>Pseudomonadota</taxon>
        <taxon>Gammaproteobacteria</taxon>
        <taxon>Oceanospirillales</taxon>
        <taxon>Halomonadaceae</taxon>
        <taxon>Halomonas</taxon>
    </lineage>
</organism>
<accession>A0A7W5G5A3</accession>